<dbReference type="GO" id="GO:0009289">
    <property type="term" value="C:pilus"/>
    <property type="evidence" value="ECO:0007669"/>
    <property type="project" value="InterPro"/>
</dbReference>
<sequence>MSLKKYALAAAAAALIAPAVSLAATESKSITVNVTADVPNTAGLQVSTPDGWEGLPQNLPWDTARETLGELTGRVINIKSPAAITAYLTSPAQMASAADVVDLVVKLDNVEVPATAAAKITVANAAQAAAGKSLAFAIAPTAPTGGYKQGSYGGQFHMIFESDITP</sequence>
<accession>A0AA40Y5B5</accession>
<dbReference type="Pfam" id="PF04449">
    <property type="entry name" value="Fimbrial_CS1"/>
    <property type="match status" value="1"/>
</dbReference>
<feature type="signal peptide" evidence="1">
    <location>
        <begin position="1"/>
        <end position="23"/>
    </location>
</feature>
<dbReference type="RefSeq" id="WP_049408751.1">
    <property type="nucleotide sequence ID" value="NZ_JANKBX010000019.1"/>
</dbReference>
<organism evidence="2 3">
    <name type="scientific">Stenotrophomonas maltophilia</name>
    <name type="common">Pseudomonas maltophilia</name>
    <name type="synonym">Xanthomonas maltophilia</name>
    <dbReference type="NCBI Taxonomy" id="40324"/>
    <lineage>
        <taxon>Bacteria</taxon>
        <taxon>Pseudomonadati</taxon>
        <taxon>Pseudomonadota</taxon>
        <taxon>Gammaproteobacteria</taxon>
        <taxon>Lysobacterales</taxon>
        <taxon>Lysobacteraceae</taxon>
        <taxon>Stenotrophomonas</taxon>
        <taxon>Stenotrophomonas maltophilia group</taxon>
    </lineage>
</organism>
<comment type="caution">
    <text evidence="2">The sequence shown here is derived from an EMBL/GenBank/DDBJ whole genome shotgun (WGS) entry which is preliminary data.</text>
</comment>
<evidence type="ECO:0000256" key="1">
    <source>
        <dbReference type="SAM" id="SignalP"/>
    </source>
</evidence>
<evidence type="ECO:0008006" key="4">
    <source>
        <dbReference type="Google" id="ProtNLM"/>
    </source>
</evidence>
<dbReference type="InterPro" id="IPR007540">
    <property type="entry name" value="Fimbrial_CS1-type"/>
</dbReference>
<dbReference type="Gene3D" id="2.60.40.2040">
    <property type="entry name" value="CFA/I fimbrial subunit E, pilin domain"/>
    <property type="match status" value="1"/>
</dbReference>
<dbReference type="AlphaFoldDB" id="A0AA40Y5B5"/>
<dbReference type="Proteomes" id="UP000634179">
    <property type="component" value="Unassembled WGS sequence"/>
</dbReference>
<gene>
    <name evidence="2" type="ORF">I5V89_06485</name>
</gene>
<keyword evidence="1" id="KW-0732">Signal</keyword>
<protein>
    <recommendedName>
        <fullName evidence="4">CS1 type fimbrial major subunit</fullName>
    </recommendedName>
</protein>
<name>A0AA40Y5B5_STEMA</name>
<evidence type="ECO:0000313" key="3">
    <source>
        <dbReference type="Proteomes" id="UP000634179"/>
    </source>
</evidence>
<proteinExistence type="predicted"/>
<evidence type="ECO:0000313" key="2">
    <source>
        <dbReference type="EMBL" id="MBH1789522.1"/>
    </source>
</evidence>
<dbReference type="EMBL" id="JADUOV010000003">
    <property type="protein sequence ID" value="MBH1789522.1"/>
    <property type="molecule type" value="Genomic_DNA"/>
</dbReference>
<feature type="chain" id="PRO_5041401959" description="CS1 type fimbrial major subunit" evidence="1">
    <location>
        <begin position="24"/>
        <end position="166"/>
    </location>
</feature>
<reference evidence="2" key="1">
    <citation type="submission" date="2020-11" db="EMBL/GenBank/DDBJ databases">
        <title>Enhanced detection system for hospital associated transmission using whole genome sequencing surveillance.</title>
        <authorList>
            <person name="Harrison L.H."/>
            <person name="Van Tyne D."/>
            <person name="Marsh J.W."/>
            <person name="Griffith M.P."/>
            <person name="Snyder D.J."/>
            <person name="Cooper V.S."/>
            <person name="Mustapha M."/>
        </authorList>
    </citation>
    <scope>NUCLEOTIDE SEQUENCE</scope>
    <source>
        <strain evidence="2">STEN00053</strain>
    </source>
</reference>